<dbReference type="Proteomes" id="UP000185829">
    <property type="component" value="Unassembled WGS sequence"/>
</dbReference>
<gene>
    <name evidence="1" type="ORF">SAMN05878482_107198</name>
</gene>
<name>A0A9X8WMH3_9BACI</name>
<evidence type="ECO:0000313" key="1">
    <source>
        <dbReference type="EMBL" id="SIR93619.1"/>
    </source>
</evidence>
<accession>A0A9X8WMH3</accession>
<dbReference type="AlphaFoldDB" id="A0A9X8WMH3"/>
<reference evidence="1 2" key="1">
    <citation type="submission" date="2017-01" db="EMBL/GenBank/DDBJ databases">
        <authorList>
            <person name="Varghese N."/>
            <person name="Submissions S."/>
        </authorList>
    </citation>
    <scope>NUCLEOTIDE SEQUENCE [LARGE SCALE GENOMIC DNA]</scope>
    <source>
        <strain evidence="1 2">RUG2-6</strain>
    </source>
</reference>
<sequence length="53" mass="6139">MPLHEIKCTDIFGITTTKVLGTKSCLAPKSNMFTTYHGYIINPWHFQIKNERL</sequence>
<organism evidence="1 2">
    <name type="scientific">Peribacillus simplex</name>
    <dbReference type="NCBI Taxonomy" id="1478"/>
    <lineage>
        <taxon>Bacteria</taxon>
        <taxon>Bacillati</taxon>
        <taxon>Bacillota</taxon>
        <taxon>Bacilli</taxon>
        <taxon>Bacillales</taxon>
        <taxon>Bacillaceae</taxon>
        <taxon>Peribacillus</taxon>
    </lineage>
</organism>
<comment type="caution">
    <text evidence="1">The sequence shown here is derived from an EMBL/GenBank/DDBJ whole genome shotgun (WGS) entry which is preliminary data.</text>
</comment>
<dbReference type="EMBL" id="FTMX01000007">
    <property type="protein sequence ID" value="SIR93619.1"/>
    <property type="molecule type" value="Genomic_DNA"/>
</dbReference>
<protein>
    <submittedName>
        <fullName evidence="1">Uncharacterized protein</fullName>
    </submittedName>
</protein>
<proteinExistence type="predicted"/>
<evidence type="ECO:0000313" key="2">
    <source>
        <dbReference type="Proteomes" id="UP000185829"/>
    </source>
</evidence>